<gene>
    <name evidence="1" type="ORF">Glove_230g169</name>
</gene>
<sequence length="119" mass="14190">MEAYADLMTLVTKHNLNNKASNTIIKIFNKHSNVSISPLPKNIVVSRRYMDKMNSRFSYHKYSILSYNNVEYFIHYCSIVNCIENLLSNLEIIKHFIYNYEDLAFEEEKSYEEQFTGNW</sequence>
<evidence type="ECO:0000313" key="2">
    <source>
        <dbReference type="Proteomes" id="UP000266861"/>
    </source>
</evidence>
<comment type="caution">
    <text evidence="1">The sequence shown here is derived from an EMBL/GenBank/DDBJ whole genome shotgun (WGS) entry which is preliminary data.</text>
</comment>
<reference evidence="1 2" key="1">
    <citation type="submission" date="2018-08" db="EMBL/GenBank/DDBJ databases">
        <title>Genome and evolution of the arbuscular mycorrhizal fungus Diversispora epigaea (formerly Glomus versiforme) and its bacterial endosymbionts.</title>
        <authorList>
            <person name="Sun X."/>
            <person name="Fei Z."/>
            <person name="Harrison M."/>
        </authorList>
    </citation>
    <scope>NUCLEOTIDE SEQUENCE [LARGE SCALE GENOMIC DNA]</scope>
    <source>
        <strain evidence="1 2">IT104</strain>
    </source>
</reference>
<proteinExistence type="predicted"/>
<protein>
    <submittedName>
        <fullName evidence="1">Uncharacterized protein</fullName>
    </submittedName>
</protein>
<name>A0A397IK58_9GLOM</name>
<accession>A0A397IK58</accession>
<evidence type="ECO:0000313" key="1">
    <source>
        <dbReference type="EMBL" id="RHZ73584.1"/>
    </source>
</evidence>
<dbReference type="EMBL" id="PQFF01000213">
    <property type="protein sequence ID" value="RHZ73584.1"/>
    <property type="molecule type" value="Genomic_DNA"/>
</dbReference>
<dbReference type="OrthoDB" id="2443107at2759"/>
<keyword evidence="2" id="KW-1185">Reference proteome</keyword>
<organism evidence="1 2">
    <name type="scientific">Diversispora epigaea</name>
    <dbReference type="NCBI Taxonomy" id="1348612"/>
    <lineage>
        <taxon>Eukaryota</taxon>
        <taxon>Fungi</taxon>
        <taxon>Fungi incertae sedis</taxon>
        <taxon>Mucoromycota</taxon>
        <taxon>Glomeromycotina</taxon>
        <taxon>Glomeromycetes</taxon>
        <taxon>Diversisporales</taxon>
        <taxon>Diversisporaceae</taxon>
        <taxon>Diversispora</taxon>
    </lineage>
</organism>
<dbReference type="AlphaFoldDB" id="A0A397IK58"/>
<dbReference type="Proteomes" id="UP000266861">
    <property type="component" value="Unassembled WGS sequence"/>
</dbReference>